<sequence length="261" mass="28755">MEEREEALVARFRYRTSRSSGHFQTSASDGARKAAPAPPSSFAAPQPAAPAAPARAPQPQPQRPRPPARRTGLGVVTPQTTDTWRELLAPDGTPPALPFQIEYVRAAVWQQTGLRPSLRGLTIGQAQRILAALRVDPRPLWHSGRDNWAMNVLAICGRWLGIAALFMLILGVGRADGVPFVLLIIAAIGFSVARRQRRQIFEERHYRRARSAARSPSRDPLPERAEPPALKPGQEWHGPPPSGGDPYDVDTYLRRLGEEGR</sequence>
<feature type="compositionally biased region" description="Pro residues" evidence="1">
    <location>
        <begin position="56"/>
        <end position="65"/>
    </location>
</feature>
<name>A0ABU5TBH9_9MICC</name>
<feature type="region of interest" description="Disordered" evidence="1">
    <location>
        <begin position="13"/>
        <end position="76"/>
    </location>
</feature>
<organism evidence="3 4">
    <name type="scientific">Sinomonas terricola</name>
    <dbReference type="NCBI Taxonomy" id="3110330"/>
    <lineage>
        <taxon>Bacteria</taxon>
        <taxon>Bacillati</taxon>
        <taxon>Actinomycetota</taxon>
        <taxon>Actinomycetes</taxon>
        <taxon>Micrococcales</taxon>
        <taxon>Micrococcaceae</taxon>
        <taxon>Sinomonas</taxon>
    </lineage>
</organism>
<evidence type="ECO:0000256" key="1">
    <source>
        <dbReference type="SAM" id="MobiDB-lite"/>
    </source>
</evidence>
<dbReference type="EMBL" id="JAYGGQ010000021">
    <property type="protein sequence ID" value="MEA5457053.1"/>
    <property type="molecule type" value="Genomic_DNA"/>
</dbReference>
<feature type="region of interest" description="Disordered" evidence="1">
    <location>
        <begin position="209"/>
        <end position="251"/>
    </location>
</feature>
<comment type="caution">
    <text evidence="3">The sequence shown here is derived from an EMBL/GenBank/DDBJ whole genome shotgun (WGS) entry which is preliminary data.</text>
</comment>
<keyword evidence="2" id="KW-0812">Transmembrane</keyword>
<keyword evidence="4" id="KW-1185">Reference proteome</keyword>
<accession>A0ABU5TBH9</accession>
<proteinExistence type="predicted"/>
<dbReference type="RefSeq" id="WP_323280965.1">
    <property type="nucleotide sequence ID" value="NZ_JAYGGQ010000021.1"/>
</dbReference>
<evidence type="ECO:0000313" key="4">
    <source>
        <dbReference type="Proteomes" id="UP001304769"/>
    </source>
</evidence>
<keyword evidence="2" id="KW-1133">Transmembrane helix</keyword>
<feature type="transmembrane region" description="Helical" evidence="2">
    <location>
        <begin position="148"/>
        <end position="171"/>
    </location>
</feature>
<evidence type="ECO:0000256" key="2">
    <source>
        <dbReference type="SAM" id="Phobius"/>
    </source>
</evidence>
<keyword evidence="2" id="KW-0472">Membrane</keyword>
<feature type="transmembrane region" description="Helical" evidence="2">
    <location>
        <begin position="177"/>
        <end position="194"/>
    </location>
</feature>
<gene>
    <name evidence="3" type="ORF">SPF06_20200</name>
</gene>
<feature type="compositionally biased region" description="Polar residues" evidence="1">
    <location>
        <begin position="17"/>
        <end position="28"/>
    </location>
</feature>
<evidence type="ECO:0000313" key="3">
    <source>
        <dbReference type="EMBL" id="MEA5457053.1"/>
    </source>
</evidence>
<evidence type="ECO:0008006" key="5">
    <source>
        <dbReference type="Google" id="ProtNLM"/>
    </source>
</evidence>
<feature type="compositionally biased region" description="Low complexity" evidence="1">
    <location>
        <begin position="40"/>
        <end position="55"/>
    </location>
</feature>
<dbReference type="Proteomes" id="UP001304769">
    <property type="component" value="Unassembled WGS sequence"/>
</dbReference>
<feature type="compositionally biased region" description="Basic and acidic residues" evidence="1">
    <location>
        <begin position="216"/>
        <end position="226"/>
    </location>
</feature>
<protein>
    <recommendedName>
        <fullName evidence="5">DUF3040 domain-containing protein</fullName>
    </recommendedName>
</protein>
<reference evidence="3 4" key="1">
    <citation type="submission" date="2023-12" db="EMBL/GenBank/DDBJ databases">
        <title>Sinomonas terricola sp. nov, isolated from litchi orchard soil in Guangdong, PR China.</title>
        <authorList>
            <person name="Jiaxin W."/>
            <person name="Yang Z."/>
            <person name="Honghui Z."/>
        </authorList>
    </citation>
    <scope>NUCLEOTIDE SEQUENCE [LARGE SCALE GENOMIC DNA]</scope>
    <source>
        <strain evidence="3 4">JGH33</strain>
    </source>
</reference>